<dbReference type="InterPro" id="IPR011784">
    <property type="entry name" value="SO4_adenylTrfase_ssu"/>
</dbReference>
<evidence type="ECO:0000256" key="5">
    <source>
        <dbReference type="ARBA" id="ARBA00022695"/>
    </source>
</evidence>
<protein>
    <recommendedName>
        <fullName evidence="3">Sulfate adenylyltransferase subunit 2</fullName>
        <ecNumber evidence="2">2.7.7.4</ecNumber>
    </recommendedName>
    <alternativeName>
        <fullName evidence="8">ATP-sulfurylase small subunit</fullName>
    </alternativeName>
    <alternativeName>
        <fullName evidence="9">Sulfate adenylate transferase</fullName>
    </alternativeName>
</protein>
<dbReference type="SUPFAM" id="SSF52402">
    <property type="entry name" value="Adenine nucleotide alpha hydrolases-like"/>
    <property type="match status" value="1"/>
</dbReference>
<comment type="similarity">
    <text evidence="1">Belongs to the PAPS reductase family. CysD subfamily.</text>
</comment>
<dbReference type="PANTHER" id="PTHR43196">
    <property type="entry name" value="SULFATE ADENYLYLTRANSFERASE SUBUNIT 2"/>
    <property type="match status" value="1"/>
</dbReference>
<name>A0A150J892_9EURY</name>
<evidence type="ECO:0000259" key="10">
    <source>
        <dbReference type="Pfam" id="PF01507"/>
    </source>
</evidence>
<sequence length="267" mass="31546">MDHLDILESQSIYIIREAYKQYKDIAALWSIGKDSTTLMYLIRKAFYGKVPFPVIHIDTSYKFKEIYEFRDYLSKEWNFKVIVAKNQEALDCGVGPNSGDKLNCCTKLKTEALKQAIDKYKFKALLLGIRRDEHGIRAKERVFSPRNRYFEWDYKNQPPELWDQFKTKKDEDEHLRIHPLLHWTELDIWSYVQREKIPVVNLYFAKNGKRYRSIGCETCCEPVDSNADTIDKIVQELKTTKVSERSGRAQDKESAYVMQKLRALGYM</sequence>
<keyword evidence="6" id="KW-0547">Nucleotide-binding</keyword>
<evidence type="ECO:0000256" key="6">
    <source>
        <dbReference type="ARBA" id="ARBA00022741"/>
    </source>
</evidence>
<dbReference type="InterPro" id="IPR002500">
    <property type="entry name" value="PAPS_reduct_dom"/>
</dbReference>
<evidence type="ECO:0000313" key="11">
    <source>
        <dbReference type="EMBL" id="KYC53473.1"/>
    </source>
</evidence>
<dbReference type="PIRSF" id="PIRSF002936">
    <property type="entry name" value="CysDAde_trans"/>
    <property type="match status" value="1"/>
</dbReference>
<dbReference type="AlphaFoldDB" id="A0A150J892"/>
<dbReference type="Pfam" id="PF01507">
    <property type="entry name" value="PAPS_reduct"/>
    <property type="match status" value="1"/>
</dbReference>
<dbReference type="PATRIC" id="fig|1705409.3.peg.276"/>
<evidence type="ECO:0000256" key="9">
    <source>
        <dbReference type="ARBA" id="ARBA00031812"/>
    </source>
</evidence>
<dbReference type="GO" id="GO:0005524">
    <property type="term" value="F:ATP binding"/>
    <property type="evidence" value="ECO:0007669"/>
    <property type="project" value="UniProtKB-KW"/>
</dbReference>
<evidence type="ECO:0000256" key="1">
    <source>
        <dbReference type="ARBA" id="ARBA00008885"/>
    </source>
</evidence>
<gene>
    <name evidence="11" type="ORF">AMQ22_00263</name>
</gene>
<evidence type="ECO:0000256" key="7">
    <source>
        <dbReference type="ARBA" id="ARBA00022840"/>
    </source>
</evidence>
<evidence type="ECO:0000256" key="3">
    <source>
        <dbReference type="ARBA" id="ARBA00022004"/>
    </source>
</evidence>
<dbReference type="GO" id="GO:0000103">
    <property type="term" value="P:sulfate assimilation"/>
    <property type="evidence" value="ECO:0007669"/>
    <property type="project" value="InterPro"/>
</dbReference>
<keyword evidence="7" id="KW-0067">ATP-binding</keyword>
<reference evidence="11 12" key="1">
    <citation type="journal article" date="2016" name="ISME J.">
        <title>Chasing the elusive Euryarchaeota class WSA2: genomes reveal a uniquely fastidious methyl-reducing methanogen.</title>
        <authorList>
            <person name="Nobu M.K."/>
            <person name="Narihiro T."/>
            <person name="Kuroda K."/>
            <person name="Mei R."/>
            <person name="Liu W.T."/>
        </authorList>
    </citation>
    <scope>NUCLEOTIDE SEQUENCE [LARGE SCALE GENOMIC DNA]</scope>
    <source>
        <strain evidence="11">U1lsi0528_Bin055</strain>
    </source>
</reference>
<accession>A0A150J892</accession>
<dbReference type="Gene3D" id="3.40.50.620">
    <property type="entry name" value="HUPs"/>
    <property type="match status" value="1"/>
</dbReference>
<evidence type="ECO:0000256" key="2">
    <source>
        <dbReference type="ARBA" id="ARBA00012391"/>
    </source>
</evidence>
<keyword evidence="5 11" id="KW-0548">Nucleotidyltransferase</keyword>
<proteinExistence type="inferred from homology"/>
<comment type="caution">
    <text evidence="11">The sequence shown here is derived from an EMBL/GenBank/DDBJ whole genome shotgun (WGS) entry which is preliminary data.</text>
</comment>
<keyword evidence="4 11" id="KW-0808">Transferase</keyword>
<dbReference type="Proteomes" id="UP000075398">
    <property type="component" value="Unassembled WGS sequence"/>
</dbReference>
<dbReference type="InterPro" id="IPR050128">
    <property type="entry name" value="Sulfate_adenylyltrnsfr_sub2"/>
</dbReference>
<evidence type="ECO:0000313" key="12">
    <source>
        <dbReference type="Proteomes" id="UP000075398"/>
    </source>
</evidence>
<organism evidence="11 12">
    <name type="scientific">Candidatus Methanofastidiosum methylothiophilum</name>
    <dbReference type="NCBI Taxonomy" id="1705564"/>
    <lineage>
        <taxon>Archaea</taxon>
        <taxon>Methanobacteriati</taxon>
        <taxon>Methanobacteriota</taxon>
        <taxon>Stenosarchaea group</taxon>
        <taxon>Candidatus Methanofastidiosia</taxon>
        <taxon>Candidatus Methanofastidiosales</taxon>
        <taxon>Candidatus Methanofastidiosaceae</taxon>
        <taxon>Candidatus Methanofastidiosum</taxon>
    </lineage>
</organism>
<feature type="domain" description="Phosphoadenosine phosphosulphate reductase" evidence="10">
    <location>
        <begin position="25"/>
        <end position="221"/>
    </location>
</feature>
<dbReference type="InterPro" id="IPR014729">
    <property type="entry name" value="Rossmann-like_a/b/a_fold"/>
</dbReference>
<dbReference type="GO" id="GO:0004781">
    <property type="term" value="F:sulfate adenylyltransferase (ATP) activity"/>
    <property type="evidence" value="ECO:0007669"/>
    <property type="project" value="UniProtKB-EC"/>
</dbReference>
<dbReference type="NCBIfam" id="NF003587">
    <property type="entry name" value="PRK05253.1"/>
    <property type="match status" value="1"/>
</dbReference>
<evidence type="ECO:0000256" key="4">
    <source>
        <dbReference type="ARBA" id="ARBA00022679"/>
    </source>
</evidence>
<dbReference type="EC" id="2.7.7.4" evidence="2"/>
<dbReference type="PANTHER" id="PTHR43196:SF1">
    <property type="entry name" value="SULFATE ADENYLYLTRANSFERASE SUBUNIT 2"/>
    <property type="match status" value="1"/>
</dbReference>
<evidence type="ECO:0000256" key="8">
    <source>
        <dbReference type="ARBA" id="ARBA00030256"/>
    </source>
</evidence>
<dbReference type="EMBL" id="LNGC01000005">
    <property type="protein sequence ID" value="KYC53473.1"/>
    <property type="molecule type" value="Genomic_DNA"/>
</dbReference>